<evidence type="ECO:0008006" key="3">
    <source>
        <dbReference type="Google" id="ProtNLM"/>
    </source>
</evidence>
<proteinExistence type="predicted"/>
<dbReference type="RefSeq" id="WP_099880968.1">
    <property type="nucleotide sequence ID" value="NZ_CP024608.1"/>
</dbReference>
<accession>A0A2D2DT73</accession>
<dbReference type="AlphaFoldDB" id="A0A2D2DT73"/>
<dbReference type="EMBL" id="CP024608">
    <property type="protein sequence ID" value="ATQ78182.1"/>
    <property type="molecule type" value="Genomic_DNA"/>
</dbReference>
<dbReference type="Proteomes" id="UP000229897">
    <property type="component" value="Chromosome"/>
</dbReference>
<keyword evidence="2" id="KW-1185">Reference proteome</keyword>
<dbReference type="PROSITE" id="PS51257">
    <property type="entry name" value="PROKAR_LIPOPROTEIN"/>
    <property type="match status" value="1"/>
</dbReference>
<protein>
    <recommendedName>
        <fullName evidence="3">DUF3829 domain-containing protein</fullName>
    </recommendedName>
</protein>
<sequence>MNPLRTLATSALLAASLLLGGCVSNQVNLEEVREFANASARLGGYAELSTRYRDTYLREQPYLPAAADKVARENDAKRHAAYNDFVTIQKAVVLYMQTLSALAGEGRYDFTPQIDNMGAGLTGLAETTLGQKQVSAYTGLARLLTRAVTSHYQRESVETMVREGDADVRVLLEAMITLTDVYAAANENEKKTVLGFFEVALPLADRPQDRLLYTLARAHVQGKTSEYRMIDKRFELARQGLTKVAQGHQKLRENLATMSSSEMRKMLTAYVRDLRMIRAGLAAD</sequence>
<dbReference type="KEGG" id="mass:CR152_29470"/>
<reference evidence="1" key="1">
    <citation type="submission" date="2017-10" db="EMBL/GenBank/DDBJ databases">
        <title>Massilia psychrophilum sp. nov., a novel purple-pigmented bacterium isolated from Tianshan glacier, Xinjiang Municipality, China.</title>
        <authorList>
            <person name="Wang H."/>
        </authorList>
    </citation>
    <scope>NUCLEOTIDE SEQUENCE [LARGE SCALE GENOMIC DNA]</scope>
    <source>
        <strain evidence="1">B2</strain>
    </source>
</reference>
<gene>
    <name evidence="1" type="ORF">CR152_29470</name>
</gene>
<evidence type="ECO:0000313" key="2">
    <source>
        <dbReference type="Proteomes" id="UP000229897"/>
    </source>
</evidence>
<organism evidence="1 2">
    <name type="scientific">Massilia violaceinigra</name>
    <dbReference type="NCBI Taxonomy" id="2045208"/>
    <lineage>
        <taxon>Bacteria</taxon>
        <taxon>Pseudomonadati</taxon>
        <taxon>Pseudomonadota</taxon>
        <taxon>Betaproteobacteria</taxon>
        <taxon>Burkholderiales</taxon>
        <taxon>Oxalobacteraceae</taxon>
        <taxon>Telluria group</taxon>
        <taxon>Massilia</taxon>
    </lineage>
</organism>
<dbReference type="OrthoDB" id="8703697at2"/>
<name>A0A2D2DT73_9BURK</name>
<evidence type="ECO:0000313" key="1">
    <source>
        <dbReference type="EMBL" id="ATQ78182.1"/>
    </source>
</evidence>